<dbReference type="AlphaFoldDB" id="A0A401RLH3"/>
<dbReference type="OrthoDB" id="10062876at2759"/>
<dbReference type="EMBL" id="BEZZ01006172">
    <property type="protein sequence ID" value="GCC18969.1"/>
    <property type="molecule type" value="Genomic_DNA"/>
</dbReference>
<dbReference type="GO" id="GO:0015179">
    <property type="term" value="F:L-amino acid transmembrane transporter activity"/>
    <property type="evidence" value="ECO:0007669"/>
    <property type="project" value="TreeGrafter"/>
</dbReference>
<keyword evidence="2" id="KW-1185">Reference proteome</keyword>
<name>A0A401RLH3_CHIPU</name>
<accession>A0A401RLH3</accession>
<gene>
    <name evidence="1" type="ORF">chiPu_0022159</name>
</gene>
<organism evidence="1 2">
    <name type="scientific">Chiloscyllium punctatum</name>
    <name type="common">Brownbanded bambooshark</name>
    <name type="synonym">Hemiscyllium punctatum</name>
    <dbReference type="NCBI Taxonomy" id="137246"/>
    <lineage>
        <taxon>Eukaryota</taxon>
        <taxon>Metazoa</taxon>
        <taxon>Chordata</taxon>
        <taxon>Craniata</taxon>
        <taxon>Vertebrata</taxon>
        <taxon>Chondrichthyes</taxon>
        <taxon>Elasmobranchii</taxon>
        <taxon>Galeomorphii</taxon>
        <taxon>Galeoidea</taxon>
        <taxon>Orectolobiformes</taxon>
        <taxon>Hemiscylliidae</taxon>
        <taxon>Chiloscyllium</taxon>
    </lineage>
</organism>
<protein>
    <submittedName>
        <fullName evidence="1">Uncharacterized protein</fullName>
    </submittedName>
</protein>
<comment type="caution">
    <text evidence="1">The sequence shown here is derived from an EMBL/GenBank/DDBJ whole genome shotgun (WGS) entry which is preliminary data.</text>
</comment>
<reference evidence="1 2" key="1">
    <citation type="journal article" date="2018" name="Nat. Ecol. Evol.">
        <title>Shark genomes provide insights into elasmobranch evolution and the origin of vertebrates.</title>
        <authorList>
            <person name="Hara Y"/>
            <person name="Yamaguchi K"/>
            <person name="Onimaru K"/>
            <person name="Kadota M"/>
            <person name="Koyanagi M"/>
            <person name="Keeley SD"/>
            <person name="Tatsumi K"/>
            <person name="Tanaka K"/>
            <person name="Motone F"/>
            <person name="Kageyama Y"/>
            <person name="Nozu R"/>
            <person name="Adachi N"/>
            <person name="Nishimura O"/>
            <person name="Nakagawa R"/>
            <person name="Tanegashima C"/>
            <person name="Kiyatake I"/>
            <person name="Matsumoto R"/>
            <person name="Murakumo K"/>
            <person name="Nishida K"/>
            <person name="Terakita A"/>
            <person name="Kuratani S"/>
            <person name="Sato K"/>
            <person name="Hyodo S Kuraku.S."/>
        </authorList>
    </citation>
    <scope>NUCLEOTIDE SEQUENCE [LARGE SCALE GENOMIC DNA]</scope>
</reference>
<dbReference type="OMA" id="IFHVSEF"/>
<proteinExistence type="predicted"/>
<dbReference type="Gene3D" id="1.20.1740.10">
    <property type="entry name" value="Amino acid/polyamine transporter I"/>
    <property type="match status" value="1"/>
</dbReference>
<dbReference type="STRING" id="137246.A0A401RLH3"/>
<sequence length="53" mass="5645">MVAVALSCFGGLNASILAASRLFFVGSREGHLPDALSMIHVERFTPVPALLFN</sequence>
<evidence type="ECO:0000313" key="1">
    <source>
        <dbReference type="EMBL" id="GCC18969.1"/>
    </source>
</evidence>
<dbReference type="Proteomes" id="UP000287033">
    <property type="component" value="Unassembled WGS sequence"/>
</dbReference>
<evidence type="ECO:0000313" key="2">
    <source>
        <dbReference type="Proteomes" id="UP000287033"/>
    </source>
</evidence>
<dbReference type="InterPro" id="IPR050598">
    <property type="entry name" value="AminoAcid_Transporter"/>
</dbReference>
<feature type="non-terminal residue" evidence="1">
    <location>
        <position position="53"/>
    </location>
</feature>
<dbReference type="PANTHER" id="PTHR11785:SF389">
    <property type="entry name" value="Y+L AMINO ACID TRANSPORTER 1-LIKE"/>
    <property type="match status" value="1"/>
</dbReference>
<dbReference type="PANTHER" id="PTHR11785">
    <property type="entry name" value="AMINO ACID TRANSPORTER"/>
    <property type="match status" value="1"/>
</dbReference>